<dbReference type="SUPFAM" id="SSF47616">
    <property type="entry name" value="GST C-terminal domain-like"/>
    <property type="match status" value="1"/>
</dbReference>
<dbReference type="EnsemblPlants" id="Pp3c20_6350V3.20">
    <property type="protein sequence ID" value="Pp3c20_6350V3.20"/>
    <property type="gene ID" value="Pp3c20_6350"/>
</dbReference>
<evidence type="ECO:0000313" key="1">
    <source>
        <dbReference type="EnsemblPlants" id="Pp3c20_6350V3.21"/>
    </source>
</evidence>
<dbReference type="InterPro" id="IPR036282">
    <property type="entry name" value="Glutathione-S-Trfase_C_sf"/>
</dbReference>
<dbReference type="Pfam" id="PF13410">
    <property type="entry name" value="GST_C_2"/>
    <property type="match status" value="1"/>
</dbReference>
<dbReference type="Gramene" id="Pp3c20_6350V3.22">
    <property type="protein sequence ID" value="Pp3c20_6350V3.22"/>
    <property type="gene ID" value="Pp3c20_6350"/>
</dbReference>
<dbReference type="Proteomes" id="UP000006727">
    <property type="component" value="Chromosome 20"/>
</dbReference>
<reference evidence="1 2" key="1">
    <citation type="journal article" date="2008" name="Science">
        <title>The Physcomitrella genome reveals evolutionary insights into the conquest of land by plants.</title>
        <authorList>
            <person name="Rensing S."/>
            <person name="Lang D."/>
            <person name="Zimmer A."/>
            <person name="Terry A."/>
            <person name="Salamov A."/>
            <person name="Shapiro H."/>
            <person name="Nishiyama T."/>
            <person name="Perroud P.-F."/>
            <person name="Lindquist E."/>
            <person name="Kamisugi Y."/>
            <person name="Tanahashi T."/>
            <person name="Sakakibara K."/>
            <person name="Fujita T."/>
            <person name="Oishi K."/>
            <person name="Shin-I T."/>
            <person name="Kuroki Y."/>
            <person name="Toyoda A."/>
            <person name="Suzuki Y."/>
            <person name="Hashimoto A."/>
            <person name="Yamaguchi K."/>
            <person name="Sugano A."/>
            <person name="Kohara Y."/>
            <person name="Fujiyama A."/>
            <person name="Anterola A."/>
            <person name="Aoki S."/>
            <person name="Ashton N."/>
            <person name="Barbazuk W.B."/>
            <person name="Barker E."/>
            <person name="Bennetzen J."/>
            <person name="Bezanilla M."/>
            <person name="Blankenship R."/>
            <person name="Cho S.H."/>
            <person name="Dutcher S."/>
            <person name="Estelle M."/>
            <person name="Fawcett J.A."/>
            <person name="Gundlach H."/>
            <person name="Hanada K."/>
            <person name="Heyl A."/>
            <person name="Hicks K.A."/>
            <person name="Hugh J."/>
            <person name="Lohr M."/>
            <person name="Mayer K."/>
            <person name="Melkozernov A."/>
            <person name="Murata T."/>
            <person name="Nelson D."/>
            <person name="Pils B."/>
            <person name="Prigge M."/>
            <person name="Reiss B."/>
            <person name="Renner T."/>
            <person name="Rombauts S."/>
            <person name="Rushton P."/>
            <person name="Sanderfoot A."/>
            <person name="Schween G."/>
            <person name="Shiu S.-H."/>
            <person name="Stueber K."/>
            <person name="Theodoulou F.L."/>
            <person name="Tu H."/>
            <person name="Van de Peer Y."/>
            <person name="Verrier P.J."/>
            <person name="Waters E."/>
            <person name="Wood A."/>
            <person name="Yang L."/>
            <person name="Cove D."/>
            <person name="Cuming A."/>
            <person name="Hasebe M."/>
            <person name="Lucas S."/>
            <person name="Mishler D.B."/>
            <person name="Reski R."/>
            <person name="Grigoriev I."/>
            <person name="Quatrano R.S."/>
            <person name="Boore J.L."/>
        </authorList>
    </citation>
    <scope>NUCLEOTIDE SEQUENCE [LARGE SCALE GENOMIC DNA]</scope>
    <source>
        <strain evidence="1 2">cv. Gransden 2004</strain>
    </source>
</reference>
<dbReference type="EnsemblPlants" id="Pp3c20_6350V3.21">
    <property type="protein sequence ID" value="Pp3c20_6350V3.21"/>
    <property type="gene ID" value="Pp3c20_6350"/>
</dbReference>
<dbReference type="EMBL" id="ABEU02000020">
    <property type="status" value="NOT_ANNOTATED_CDS"/>
    <property type="molecule type" value="Genomic_DNA"/>
</dbReference>
<sequence length="302" mass="34860">MFLQHGFQHDTYYRWCFTLLRKGTMGVRKSWCVLRRDQACGGVTHVVHQALFCSMVSLGRGLGAGTSCPKLVMGRSSERVVLQESPDILRFADKNIRNEEDRLYPDDPDMQRLVQAWEWRFDKQLGPHVRRWSYCYLLFEQCSYDLLTQGAPMLERVFGWILMPVLRRIVYGALYCNKPGAKERSLQVVEAIFKEVDELLADGRPYICGRRFTAADMTFAALGGPMVSPPQYGAWLPGIEDCPTDMALTMESLRMSPAGRHILKIYDTKRHRLREVEEEVMPSRIRTFGFQGLMKSFLDLQK</sequence>
<dbReference type="Gramene" id="Pp3c20_6350V3.20">
    <property type="protein sequence ID" value="Pp3c20_6350V3.20"/>
    <property type="gene ID" value="Pp3c20_6350"/>
</dbReference>
<dbReference type="EnsemblPlants" id="Pp3c20_6350V3.22">
    <property type="protein sequence ID" value="Pp3c20_6350V3.22"/>
    <property type="gene ID" value="Pp3c20_6350"/>
</dbReference>
<protein>
    <recommendedName>
        <fullName evidence="3">GST C-terminal domain-containing protein</fullName>
    </recommendedName>
</protein>
<evidence type="ECO:0000313" key="2">
    <source>
        <dbReference type="Proteomes" id="UP000006727"/>
    </source>
</evidence>
<reference evidence="1 2" key="2">
    <citation type="journal article" date="2018" name="Plant J.">
        <title>The Physcomitrella patens chromosome-scale assembly reveals moss genome structure and evolution.</title>
        <authorList>
            <person name="Lang D."/>
            <person name="Ullrich K.K."/>
            <person name="Murat F."/>
            <person name="Fuchs J."/>
            <person name="Jenkins J."/>
            <person name="Haas F.B."/>
            <person name="Piednoel M."/>
            <person name="Gundlach H."/>
            <person name="Van Bel M."/>
            <person name="Meyberg R."/>
            <person name="Vives C."/>
            <person name="Morata J."/>
            <person name="Symeonidi A."/>
            <person name="Hiss M."/>
            <person name="Muchero W."/>
            <person name="Kamisugi Y."/>
            <person name="Saleh O."/>
            <person name="Blanc G."/>
            <person name="Decker E.L."/>
            <person name="van Gessel N."/>
            <person name="Grimwood J."/>
            <person name="Hayes R.D."/>
            <person name="Graham S.W."/>
            <person name="Gunter L.E."/>
            <person name="McDaniel S.F."/>
            <person name="Hoernstein S.N.W."/>
            <person name="Larsson A."/>
            <person name="Li F.W."/>
            <person name="Perroud P.F."/>
            <person name="Phillips J."/>
            <person name="Ranjan P."/>
            <person name="Rokshar D.S."/>
            <person name="Rothfels C.J."/>
            <person name="Schneider L."/>
            <person name="Shu S."/>
            <person name="Stevenson D.W."/>
            <person name="Thummler F."/>
            <person name="Tillich M."/>
            <person name="Villarreal Aguilar J.C."/>
            <person name="Widiez T."/>
            <person name="Wong G.K."/>
            <person name="Wymore A."/>
            <person name="Zhang Y."/>
            <person name="Zimmer A.D."/>
            <person name="Quatrano R.S."/>
            <person name="Mayer K.F.X."/>
            <person name="Goodstein D."/>
            <person name="Casacuberta J.M."/>
            <person name="Vandepoele K."/>
            <person name="Reski R."/>
            <person name="Cuming A.C."/>
            <person name="Tuskan G.A."/>
            <person name="Maumus F."/>
            <person name="Salse J."/>
            <person name="Schmutz J."/>
            <person name="Rensing S.A."/>
        </authorList>
    </citation>
    <scope>NUCLEOTIDE SEQUENCE [LARGE SCALE GENOMIC DNA]</scope>
    <source>
        <strain evidence="1 2">cv. Gransden 2004</strain>
    </source>
</reference>
<dbReference type="Gramene" id="Pp3c20_6350V3.21">
    <property type="protein sequence ID" value="Pp3c20_6350V3.21"/>
    <property type="gene ID" value="Pp3c20_6350"/>
</dbReference>
<name>A0A7I4C1X9_PHYPA</name>
<accession>A0A7I4C1X9</accession>
<keyword evidence="2" id="KW-1185">Reference proteome</keyword>
<organism evidence="1 2">
    <name type="scientific">Physcomitrium patens</name>
    <name type="common">Spreading-leaved earth moss</name>
    <name type="synonym">Physcomitrella patens</name>
    <dbReference type="NCBI Taxonomy" id="3218"/>
    <lineage>
        <taxon>Eukaryota</taxon>
        <taxon>Viridiplantae</taxon>
        <taxon>Streptophyta</taxon>
        <taxon>Embryophyta</taxon>
        <taxon>Bryophyta</taxon>
        <taxon>Bryophytina</taxon>
        <taxon>Bryopsida</taxon>
        <taxon>Funariidae</taxon>
        <taxon>Funariales</taxon>
        <taxon>Funariaceae</taxon>
        <taxon>Physcomitrium</taxon>
    </lineage>
</organism>
<dbReference type="AlphaFoldDB" id="A0A7I4C1X9"/>
<gene>
    <name evidence="1" type="primary">LOC112273081</name>
</gene>
<proteinExistence type="predicted"/>
<reference evidence="1" key="3">
    <citation type="submission" date="2020-12" db="UniProtKB">
        <authorList>
            <consortium name="EnsemblPlants"/>
        </authorList>
    </citation>
    <scope>IDENTIFICATION</scope>
</reference>
<evidence type="ECO:0008006" key="3">
    <source>
        <dbReference type="Google" id="ProtNLM"/>
    </source>
</evidence>